<dbReference type="AlphaFoldDB" id="A0A0F7WYY4"/>
<protein>
    <submittedName>
        <fullName evidence="1">Uncharacterized protein</fullName>
    </submittedName>
</protein>
<reference evidence="1" key="1">
    <citation type="submission" date="2015-05" db="EMBL/GenBank/DDBJ databases">
        <authorList>
            <person name="Rattei Thomas"/>
        </authorList>
    </citation>
    <scope>NUCLEOTIDE SEQUENCE</scope>
    <source>
        <strain evidence="1">H12</strain>
    </source>
</reference>
<name>A0A0F7WYY4_CHLPN</name>
<proteinExistence type="predicted"/>
<gene>
    <name evidence="1" type="ORF">BN1224_H12_DI_00010</name>
</gene>
<evidence type="ECO:0000313" key="1">
    <source>
        <dbReference type="EMBL" id="CRI43584.1"/>
    </source>
</evidence>
<feature type="non-terminal residue" evidence="1">
    <location>
        <position position="1"/>
    </location>
</feature>
<accession>A0A0F7WYY4</accession>
<dbReference type="EMBL" id="LN847166">
    <property type="protein sequence ID" value="CRI43584.1"/>
    <property type="molecule type" value="Genomic_DNA"/>
</dbReference>
<organism evidence="1">
    <name type="scientific">Chlamydia pneumoniae</name>
    <name type="common">Chlamydophila pneumoniae</name>
    <dbReference type="NCBI Taxonomy" id="83558"/>
    <lineage>
        <taxon>Bacteria</taxon>
        <taxon>Pseudomonadati</taxon>
        <taxon>Chlamydiota</taxon>
        <taxon>Chlamydiia</taxon>
        <taxon>Chlamydiales</taxon>
        <taxon>Chlamydiaceae</taxon>
        <taxon>Chlamydia/Chlamydophila group</taxon>
        <taxon>Chlamydia</taxon>
    </lineage>
</organism>
<sequence>KPLKVPEKQVLFKIYFIQQEIQLIEMKEISLFRIVLKKLENPFVL</sequence>